<accession>A0A383A7Y5</accession>
<dbReference type="SUPFAM" id="SSF56601">
    <property type="entry name" value="beta-lactamase/transpeptidase-like"/>
    <property type="match status" value="1"/>
</dbReference>
<evidence type="ECO:0000313" key="2">
    <source>
        <dbReference type="EMBL" id="SVE03907.1"/>
    </source>
</evidence>
<proteinExistence type="predicted"/>
<dbReference type="AlphaFoldDB" id="A0A383A7Y5"/>
<dbReference type="EMBL" id="UINC01189981">
    <property type="protein sequence ID" value="SVE03907.1"/>
    <property type="molecule type" value="Genomic_DNA"/>
</dbReference>
<dbReference type="Pfam" id="PF00144">
    <property type="entry name" value="Beta-lactamase"/>
    <property type="match status" value="1"/>
</dbReference>
<reference evidence="2" key="1">
    <citation type="submission" date="2018-05" db="EMBL/GenBank/DDBJ databases">
        <authorList>
            <person name="Lanie J.A."/>
            <person name="Ng W.-L."/>
            <person name="Kazmierczak K.M."/>
            <person name="Andrzejewski T.M."/>
            <person name="Davidsen T.M."/>
            <person name="Wayne K.J."/>
            <person name="Tettelin H."/>
            <person name="Glass J.I."/>
            <person name="Rusch D."/>
            <person name="Podicherti R."/>
            <person name="Tsui H.-C.T."/>
            <person name="Winkler M.E."/>
        </authorList>
    </citation>
    <scope>NUCLEOTIDE SEQUENCE</scope>
</reference>
<evidence type="ECO:0000259" key="1">
    <source>
        <dbReference type="Pfam" id="PF00144"/>
    </source>
</evidence>
<name>A0A383A7Y5_9ZZZZ</name>
<protein>
    <recommendedName>
        <fullName evidence="1">Beta-lactamase-related domain-containing protein</fullName>
    </recommendedName>
</protein>
<dbReference type="InterPro" id="IPR001466">
    <property type="entry name" value="Beta-lactam-related"/>
</dbReference>
<sequence length="87" mass="9091">MATTVVAGGQDMTLLMPSRFGYGFMKSMDNRYRPSGHIESCILGANALGHAGAGGSLGFADPDLGLSFGYVMNKMGPVSCLMNAVRI</sequence>
<dbReference type="Gene3D" id="3.40.710.10">
    <property type="entry name" value="DD-peptidase/beta-lactamase superfamily"/>
    <property type="match status" value="1"/>
</dbReference>
<organism evidence="2">
    <name type="scientific">marine metagenome</name>
    <dbReference type="NCBI Taxonomy" id="408172"/>
    <lineage>
        <taxon>unclassified sequences</taxon>
        <taxon>metagenomes</taxon>
        <taxon>ecological metagenomes</taxon>
    </lineage>
</organism>
<gene>
    <name evidence="2" type="ORF">METZ01_LOCUS456761</name>
</gene>
<dbReference type="InterPro" id="IPR012338">
    <property type="entry name" value="Beta-lactam/transpept-like"/>
</dbReference>
<feature type="domain" description="Beta-lactamase-related" evidence="1">
    <location>
        <begin position="5"/>
        <end position="77"/>
    </location>
</feature>